<evidence type="ECO:0000313" key="2">
    <source>
        <dbReference type="EMBL" id="GLK69824.1"/>
    </source>
</evidence>
<name>A0A9W6J5K7_9HYPH</name>
<evidence type="ECO:0000256" key="1">
    <source>
        <dbReference type="SAM" id="SignalP"/>
    </source>
</evidence>
<dbReference type="EMBL" id="BSFI01000023">
    <property type="protein sequence ID" value="GLK69824.1"/>
    <property type="molecule type" value="Genomic_DNA"/>
</dbReference>
<feature type="chain" id="PRO_5040787325" description="Outer membrane protein beta-barrel domain-containing protein" evidence="1">
    <location>
        <begin position="27"/>
        <end position="232"/>
    </location>
</feature>
<reference evidence="2" key="1">
    <citation type="journal article" date="2014" name="Int. J. Syst. Evol. Microbiol.">
        <title>Complete genome sequence of Corynebacterium casei LMG S-19264T (=DSM 44701T), isolated from a smear-ripened cheese.</title>
        <authorList>
            <consortium name="US DOE Joint Genome Institute (JGI-PGF)"/>
            <person name="Walter F."/>
            <person name="Albersmeier A."/>
            <person name="Kalinowski J."/>
            <person name="Ruckert C."/>
        </authorList>
    </citation>
    <scope>NUCLEOTIDE SEQUENCE</scope>
    <source>
        <strain evidence="2">VKM B-2347</strain>
    </source>
</reference>
<proteinExistence type="predicted"/>
<dbReference type="Proteomes" id="UP001143372">
    <property type="component" value="Unassembled WGS sequence"/>
</dbReference>
<evidence type="ECO:0000313" key="3">
    <source>
        <dbReference type="Proteomes" id="UP001143372"/>
    </source>
</evidence>
<organism evidence="2 3">
    <name type="scientific">Hansschlegelia plantiphila</name>
    <dbReference type="NCBI Taxonomy" id="374655"/>
    <lineage>
        <taxon>Bacteria</taxon>
        <taxon>Pseudomonadati</taxon>
        <taxon>Pseudomonadota</taxon>
        <taxon>Alphaproteobacteria</taxon>
        <taxon>Hyphomicrobiales</taxon>
        <taxon>Methylopilaceae</taxon>
        <taxon>Hansschlegelia</taxon>
    </lineage>
</organism>
<accession>A0A9W6J5K7</accession>
<feature type="signal peptide" evidence="1">
    <location>
        <begin position="1"/>
        <end position="26"/>
    </location>
</feature>
<reference evidence="2" key="2">
    <citation type="submission" date="2023-01" db="EMBL/GenBank/DDBJ databases">
        <authorList>
            <person name="Sun Q."/>
            <person name="Evtushenko L."/>
        </authorList>
    </citation>
    <scope>NUCLEOTIDE SEQUENCE</scope>
    <source>
        <strain evidence="2">VKM B-2347</strain>
    </source>
</reference>
<keyword evidence="1" id="KW-0732">Signal</keyword>
<sequence>MQVNFGRLVTLCAAAGLLIGVSSARAADIPMSGPETSVVAPEAVDGFRWRPWTEPCELTCHVTVYGGGYIATSMSSIFTKGKIFTPWDWRTKDSGFIGGAVSREIASYRDLWGVETEFGVGKRFGDLKAGETWGALYFRWKSFPWNDYLRTTVAVSTGLNYATRIDQVERDKASHTSHVLHYLSPEITFGLPDNPHWDVILRFHHRSGGKLAVFNKNSGGAQYQTIGLRYTW</sequence>
<dbReference type="AlphaFoldDB" id="A0A9W6J5K7"/>
<dbReference type="RefSeq" id="WP_271170037.1">
    <property type="nucleotide sequence ID" value="NZ_BSFI01000023.1"/>
</dbReference>
<comment type="caution">
    <text evidence="2">The sequence shown here is derived from an EMBL/GenBank/DDBJ whole genome shotgun (WGS) entry which is preliminary data.</text>
</comment>
<evidence type="ECO:0008006" key="4">
    <source>
        <dbReference type="Google" id="ProtNLM"/>
    </source>
</evidence>
<gene>
    <name evidence="2" type="ORF">GCM10008179_34620</name>
</gene>
<keyword evidence="3" id="KW-1185">Reference proteome</keyword>
<protein>
    <recommendedName>
        <fullName evidence="4">Outer membrane protein beta-barrel domain-containing protein</fullName>
    </recommendedName>
</protein>